<protein>
    <submittedName>
        <fullName evidence="2">Uncharacterized protein</fullName>
    </submittedName>
</protein>
<gene>
    <name evidence="2" type="ORF">N7468_004575</name>
</gene>
<feature type="region of interest" description="Disordered" evidence="1">
    <location>
        <begin position="1"/>
        <end position="22"/>
    </location>
</feature>
<reference evidence="2" key="2">
    <citation type="journal article" date="2023" name="IMA Fungus">
        <title>Comparative genomic study of the Penicillium genus elucidates a diverse pangenome and 15 lateral gene transfer events.</title>
        <authorList>
            <person name="Petersen C."/>
            <person name="Sorensen T."/>
            <person name="Nielsen M.R."/>
            <person name="Sondergaard T.E."/>
            <person name="Sorensen J.L."/>
            <person name="Fitzpatrick D.A."/>
            <person name="Frisvad J.C."/>
            <person name="Nielsen K.L."/>
        </authorList>
    </citation>
    <scope>NUCLEOTIDE SEQUENCE</scope>
    <source>
        <strain evidence="2">IBT 19713</strain>
    </source>
</reference>
<evidence type="ECO:0000313" key="3">
    <source>
        <dbReference type="Proteomes" id="UP001150941"/>
    </source>
</evidence>
<organism evidence="2 3">
    <name type="scientific">Penicillium chermesinum</name>
    <dbReference type="NCBI Taxonomy" id="63820"/>
    <lineage>
        <taxon>Eukaryota</taxon>
        <taxon>Fungi</taxon>
        <taxon>Dikarya</taxon>
        <taxon>Ascomycota</taxon>
        <taxon>Pezizomycotina</taxon>
        <taxon>Eurotiomycetes</taxon>
        <taxon>Eurotiomycetidae</taxon>
        <taxon>Eurotiales</taxon>
        <taxon>Aspergillaceae</taxon>
        <taxon>Penicillium</taxon>
    </lineage>
</organism>
<evidence type="ECO:0000313" key="2">
    <source>
        <dbReference type="EMBL" id="KAJ5239956.1"/>
    </source>
</evidence>
<comment type="caution">
    <text evidence="2">The sequence shown here is derived from an EMBL/GenBank/DDBJ whole genome shotgun (WGS) entry which is preliminary data.</text>
</comment>
<accession>A0A9W9P8K0</accession>
<dbReference type="Proteomes" id="UP001150941">
    <property type="component" value="Unassembled WGS sequence"/>
</dbReference>
<dbReference type="EMBL" id="JAPQKS010000003">
    <property type="protein sequence ID" value="KAJ5239956.1"/>
    <property type="molecule type" value="Genomic_DNA"/>
</dbReference>
<reference evidence="2" key="1">
    <citation type="submission" date="2022-11" db="EMBL/GenBank/DDBJ databases">
        <authorList>
            <person name="Petersen C."/>
        </authorList>
    </citation>
    <scope>NUCLEOTIDE SEQUENCE</scope>
    <source>
        <strain evidence="2">IBT 19713</strain>
    </source>
</reference>
<feature type="compositionally biased region" description="Polar residues" evidence="1">
    <location>
        <begin position="12"/>
        <end position="21"/>
    </location>
</feature>
<dbReference type="RefSeq" id="XP_058332875.1">
    <property type="nucleotide sequence ID" value="XM_058473872.1"/>
</dbReference>
<keyword evidence="3" id="KW-1185">Reference proteome</keyword>
<dbReference type="AlphaFoldDB" id="A0A9W9P8K0"/>
<sequence>MGAEDYSLGVDGSNQTENNAKTLGKVDPLGTIFWDPASVLQLPRPFNEQRLFSPMDASGSVESLTQNVLT</sequence>
<dbReference type="GeneID" id="83201175"/>
<name>A0A9W9P8K0_9EURO</name>
<evidence type="ECO:0000256" key="1">
    <source>
        <dbReference type="SAM" id="MobiDB-lite"/>
    </source>
</evidence>
<proteinExistence type="predicted"/>